<feature type="domain" description="ER-bound oxygenase mpaB/mpaB'/Rubber oxygenase catalytic" evidence="1">
    <location>
        <begin position="10"/>
        <end position="232"/>
    </location>
</feature>
<dbReference type="GO" id="GO:0016491">
    <property type="term" value="F:oxidoreductase activity"/>
    <property type="evidence" value="ECO:0007669"/>
    <property type="project" value="InterPro"/>
</dbReference>
<dbReference type="PANTHER" id="PTHR36151:SF3">
    <property type="entry name" value="ER-BOUND OXYGENASE MPAB_MPAB'_RUBBER OXYGENASE CATALYTIC DOMAIN-CONTAINING PROTEIN"/>
    <property type="match status" value="1"/>
</dbReference>
<dbReference type="EMBL" id="CP013200">
    <property type="protein sequence ID" value="ALO65903.1"/>
    <property type="molecule type" value="Genomic_DNA"/>
</dbReference>
<proteinExistence type="predicted"/>
<dbReference type="AlphaFoldDB" id="A0A0S2LWW6"/>
<evidence type="ECO:0000259" key="1">
    <source>
        <dbReference type="Pfam" id="PF09995"/>
    </source>
</evidence>
<name>A0A0S2LWW6_9MICC</name>
<reference evidence="3" key="1">
    <citation type="submission" date="2015-11" db="EMBL/GenBank/DDBJ databases">
        <authorList>
            <person name="Kumar R."/>
            <person name="Singh D."/>
            <person name="Swarnkar M.K."/>
            <person name="Singh A.K."/>
            <person name="Kumar S."/>
        </authorList>
    </citation>
    <scope>NUCLEOTIDE SEQUENCE [LARGE SCALE GENOMIC DNA]</scope>
    <source>
        <strain evidence="3">ERGS4:06</strain>
    </source>
</reference>
<reference evidence="2 3" key="2">
    <citation type="journal article" date="2016" name="J. Biotechnol.">
        <title>Complete genome sequence of Arthrobacter alpinus ERGS4:06, a yellow pigmented bacterium tolerant to cold and radiations isolated from Sikkim Himalaya.</title>
        <authorList>
            <person name="Kumar R."/>
            <person name="Singh D."/>
            <person name="Swarnkar M.K."/>
            <person name="Singh A.K."/>
            <person name="Kumar S."/>
        </authorList>
    </citation>
    <scope>NUCLEOTIDE SEQUENCE [LARGE SCALE GENOMIC DNA]</scope>
    <source>
        <strain evidence="2 3">ERGS4:06</strain>
    </source>
</reference>
<evidence type="ECO:0000313" key="3">
    <source>
        <dbReference type="Proteomes" id="UP000059574"/>
    </source>
</evidence>
<evidence type="ECO:0000313" key="2">
    <source>
        <dbReference type="EMBL" id="ALO65903.1"/>
    </source>
</evidence>
<dbReference type="PANTHER" id="PTHR36151">
    <property type="entry name" value="BLR2777 PROTEIN"/>
    <property type="match status" value="1"/>
</dbReference>
<organism evidence="2 3">
    <name type="scientific">Arthrobacter alpinus</name>
    <dbReference type="NCBI Taxonomy" id="656366"/>
    <lineage>
        <taxon>Bacteria</taxon>
        <taxon>Bacillati</taxon>
        <taxon>Actinomycetota</taxon>
        <taxon>Actinomycetes</taxon>
        <taxon>Micrococcales</taxon>
        <taxon>Micrococcaceae</taxon>
        <taxon>Arthrobacter</taxon>
    </lineage>
</organism>
<protein>
    <recommendedName>
        <fullName evidence="1">ER-bound oxygenase mpaB/mpaB'/Rubber oxygenase catalytic domain-containing protein</fullName>
    </recommendedName>
</protein>
<dbReference type="Proteomes" id="UP000059574">
    <property type="component" value="Chromosome"/>
</dbReference>
<gene>
    <name evidence="2" type="ORF">AS189_04615</name>
</gene>
<sequence>MHPRTLKDVAPEAVLLAGAGRAVLLQLANPAVGHGVADHSSFATDPLKRLHGTLSYIYALSNGTPAQRRSMQRQVQRAHLPVQAAGTPRTPAYDASDPHLQLWVAATLYESASQTYDAVFPALSAAESESVYQSYAILGTALGMPASLWPRTRADFAVYWAKQVEQLSVDQTVRGVAAELLAARQAPWGIRILMPLARFLTAGLLPPTVRDMYGLAWSPRKDWLLNACFRMMSLLVSITPKLIRHAPMRFYLRRIPD</sequence>
<dbReference type="InterPro" id="IPR018713">
    <property type="entry name" value="MPAB/Lcp_cat_dom"/>
</dbReference>
<accession>A0A0S2LWW6</accession>
<dbReference type="Pfam" id="PF09995">
    <property type="entry name" value="MPAB_Lcp_cat"/>
    <property type="match status" value="1"/>
</dbReference>